<evidence type="ECO:0000256" key="2">
    <source>
        <dbReference type="ARBA" id="ARBA00023157"/>
    </source>
</evidence>
<proteinExistence type="inferred from homology"/>
<evidence type="ECO:0000313" key="4">
    <source>
        <dbReference type="EMBL" id="KAL2335353.1"/>
    </source>
</evidence>
<comment type="caution">
    <text evidence="4">The sequence shown here is derived from an EMBL/GenBank/DDBJ whole genome shotgun (WGS) entry which is preliminary data.</text>
</comment>
<dbReference type="InterPro" id="IPR052421">
    <property type="entry name" value="PCW_Enzyme_Inhibitor"/>
</dbReference>
<accession>A0ABD1MHQ9</accession>
<evidence type="ECO:0000256" key="3">
    <source>
        <dbReference type="ARBA" id="ARBA00038471"/>
    </source>
</evidence>
<gene>
    <name evidence="4" type="ORF">Fmac_016566</name>
</gene>
<dbReference type="CDD" id="cd15797">
    <property type="entry name" value="PMEI"/>
    <property type="match status" value="1"/>
</dbReference>
<dbReference type="SUPFAM" id="SSF101148">
    <property type="entry name" value="Plant invertase/pectin methylesterase inhibitor"/>
    <property type="match status" value="1"/>
</dbReference>
<dbReference type="PANTHER" id="PTHR36710:SF20">
    <property type="entry name" value="PECTINESTERASE INHIBITOR DOMAIN PROTEIN"/>
    <property type="match status" value="1"/>
</dbReference>
<comment type="similarity">
    <text evidence="3">Belongs to the PMEI family.</text>
</comment>
<keyword evidence="5" id="KW-1185">Reference proteome</keyword>
<dbReference type="InterPro" id="IPR035513">
    <property type="entry name" value="Invertase/methylesterase_inhib"/>
</dbReference>
<dbReference type="PANTHER" id="PTHR36710">
    <property type="entry name" value="PECTINESTERASE INHIBITOR-LIKE"/>
    <property type="match status" value="1"/>
</dbReference>
<dbReference type="Gene3D" id="1.20.140.40">
    <property type="entry name" value="Invertase/pectin methylesterase inhibitor family protein"/>
    <property type="match status" value="1"/>
</dbReference>
<evidence type="ECO:0000313" key="5">
    <source>
        <dbReference type="Proteomes" id="UP001603857"/>
    </source>
</evidence>
<protein>
    <recommendedName>
        <fullName evidence="6">Pectinesterase inhibitor domain-containing protein</fullName>
    </recommendedName>
</protein>
<organism evidence="4 5">
    <name type="scientific">Flemingia macrophylla</name>
    <dbReference type="NCBI Taxonomy" id="520843"/>
    <lineage>
        <taxon>Eukaryota</taxon>
        <taxon>Viridiplantae</taxon>
        <taxon>Streptophyta</taxon>
        <taxon>Embryophyta</taxon>
        <taxon>Tracheophyta</taxon>
        <taxon>Spermatophyta</taxon>
        <taxon>Magnoliopsida</taxon>
        <taxon>eudicotyledons</taxon>
        <taxon>Gunneridae</taxon>
        <taxon>Pentapetalae</taxon>
        <taxon>rosids</taxon>
        <taxon>fabids</taxon>
        <taxon>Fabales</taxon>
        <taxon>Fabaceae</taxon>
        <taxon>Papilionoideae</taxon>
        <taxon>50 kb inversion clade</taxon>
        <taxon>NPAAA clade</taxon>
        <taxon>indigoferoid/millettioid clade</taxon>
        <taxon>Phaseoleae</taxon>
        <taxon>Flemingia</taxon>
    </lineage>
</organism>
<keyword evidence="2" id="KW-1015">Disulfide bond</keyword>
<reference evidence="4 5" key="1">
    <citation type="submission" date="2024-08" db="EMBL/GenBank/DDBJ databases">
        <title>Insights into the chromosomal genome structure of Flemingia macrophylla.</title>
        <authorList>
            <person name="Ding Y."/>
            <person name="Zhao Y."/>
            <person name="Bi W."/>
            <person name="Wu M."/>
            <person name="Zhao G."/>
            <person name="Gong Y."/>
            <person name="Li W."/>
            <person name="Zhang P."/>
        </authorList>
    </citation>
    <scope>NUCLEOTIDE SEQUENCE [LARGE SCALE GENOMIC DNA]</scope>
    <source>
        <strain evidence="4">DYQJB</strain>
        <tissue evidence="4">Leaf</tissue>
    </source>
</reference>
<dbReference type="InterPro" id="IPR034086">
    <property type="entry name" value="PMEI_plant"/>
</dbReference>
<evidence type="ECO:0008006" key="6">
    <source>
        <dbReference type="Google" id="ProtNLM"/>
    </source>
</evidence>
<sequence>MFPFSDASNKVVDVKTICAMTNNTSFCSNLLNSRPGGAAGADLHTLMQYTVDVIYGNVTDTIELINMLIANCNNQDVSAKYHFGLCLRALICAKSDIEYNRNQLQFKNYDRLSVGFALVDTDLQTQTCSVFPPHYNDSSVLPKYVEGVTQVNQIIGTIFSLLRSG</sequence>
<dbReference type="EMBL" id="JBGMDY010000005">
    <property type="protein sequence ID" value="KAL2335353.1"/>
    <property type="molecule type" value="Genomic_DNA"/>
</dbReference>
<evidence type="ECO:0000256" key="1">
    <source>
        <dbReference type="ARBA" id="ARBA00022729"/>
    </source>
</evidence>
<dbReference type="Proteomes" id="UP001603857">
    <property type="component" value="Unassembled WGS sequence"/>
</dbReference>
<name>A0ABD1MHQ9_9FABA</name>
<keyword evidence="1" id="KW-0732">Signal</keyword>
<dbReference type="AlphaFoldDB" id="A0ABD1MHQ9"/>